<feature type="transmembrane region" description="Helical" evidence="1">
    <location>
        <begin position="227"/>
        <end position="245"/>
    </location>
</feature>
<protein>
    <submittedName>
        <fullName evidence="3">Uncharacterized protein</fullName>
    </submittedName>
</protein>
<keyword evidence="1" id="KW-0472">Membrane</keyword>
<keyword evidence="2" id="KW-0732">Signal</keyword>
<organism evidence="3 4">
    <name type="scientific">Tribonema minus</name>
    <dbReference type="NCBI Taxonomy" id="303371"/>
    <lineage>
        <taxon>Eukaryota</taxon>
        <taxon>Sar</taxon>
        <taxon>Stramenopiles</taxon>
        <taxon>Ochrophyta</taxon>
        <taxon>PX clade</taxon>
        <taxon>Xanthophyceae</taxon>
        <taxon>Tribonematales</taxon>
        <taxon>Tribonemataceae</taxon>
        <taxon>Tribonema</taxon>
    </lineage>
</organism>
<reference evidence="3" key="1">
    <citation type="submission" date="2021-02" db="EMBL/GenBank/DDBJ databases">
        <title>First Annotated Genome of the Yellow-green Alga Tribonema minus.</title>
        <authorList>
            <person name="Mahan K.M."/>
        </authorList>
    </citation>
    <scope>NUCLEOTIDE SEQUENCE</scope>
    <source>
        <strain evidence="3">UTEX B ZZ1240</strain>
    </source>
</reference>
<keyword evidence="1" id="KW-0812">Transmembrane</keyword>
<dbReference type="Proteomes" id="UP000664859">
    <property type="component" value="Unassembled WGS sequence"/>
</dbReference>
<feature type="transmembrane region" description="Helical" evidence="1">
    <location>
        <begin position="136"/>
        <end position="155"/>
    </location>
</feature>
<comment type="caution">
    <text evidence="3">The sequence shown here is derived from an EMBL/GenBank/DDBJ whole genome shotgun (WGS) entry which is preliminary data.</text>
</comment>
<keyword evidence="4" id="KW-1185">Reference proteome</keyword>
<feature type="signal peptide" evidence="2">
    <location>
        <begin position="1"/>
        <end position="27"/>
    </location>
</feature>
<dbReference type="EMBL" id="JAFCMP010000075">
    <property type="protein sequence ID" value="KAG5188170.1"/>
    <property type="molecule type" value="Genomic_DNA"/>
</dbReference>
<feature type="chain" id="PRO_5033048698" evidence="2">
    <location>
        <begin position="28"/>
        <end position="268"/>
    </location>
</feature>
<gene>
    <name evidence="3" type="ORF">JKP88DRAFT_353481</name>
</gene>
<dbReference type="OrthoDB" id="434363at2759"/>
<evidence type="ECO:0000256" key="1">
    <source>
        <dbReference type="SAM" id="Phobius"/>
    </source>
</evidence>
<evidence type="ECO:0000256" key="2">
    <source>
        <dbReference type="SAM" id="SignalP"/>
    </source>
</evidence>
<dbReference type="AlphaFoldDB" id="A0A836CIU2"/>
<name>A0A836CIU2_9STRA</name>
<keyword evidence="1" id="KW-1133">Transmembrane helix</keyword>
<proteinExistence type="predicted"/>
<evidence type="ECO:0000313" key="3">
    <source>
        <dbReference type="EMBL" id="KAG5188170.1"/>
    </source>
</evidence>
<feature type="transmembrane region" description="Helical" evidence="1">
    <location>
        <begin position="96"/>
        <end position="115"/>
    </location>
</feature>
<evidence type="ECO:0000313" key="4">
    <source>
        <dbReference type="Proteomes" id="UP000664859"/>
    </source>
</evidence>
<sequence>MHVASVCVNFALMSSLLPASAFSAAAAMPPSSPTTKSVWMQSASSAPLHRASPALHGVRAGCSAERRSRLATALRMSGGAAADDNTVASTSGRSSFGLASAWGVLSVLAILGNAVKRLAPIAMQPFKSGDLTRAHWGMYVGFAVLMAYAEGYKAFQKKFSPMVVQRALTLDKSAGPLRLVLAGPYSMGLFHASRKRKIVSWTLSFAVLGLVQAVRKLPYPWRSIIDGGVVAGLSWGSGAIVYYWVRSWFGTDPGVDAQLPLEEPAKTE</sequence>
<accession>A0A836CIU2</accession>